<accession>A0A7C2K385</accession>
<evidence type="ECO:0000256" key="1">
    <source>
        <dbReference type="ARBA" id="ARBA00004651"/>
    </source>
</evidence>
<proteinExistence type="predicted"/>
<feature type="transmembrane region" description="Helical" evidence="7">
    <location>
        <begin position="338"/>
        <end position="358"/>
    </location>
</feature>
<keyword evidence="6" id="KW-0175">Coiled coil</keyword>
<dbReference type="EMBL" id="DTDJ01000033">
    <property type="protein sequence ID" value="HGL17725.1"/>
    <property type="molecule type" value="Genomic_DNA"/>
</dbReference>
<dbReference type="PANTHER" id="PTHR32309">
    <property type="entry name" value="TYROSINE-PROTEIN KINASE"/>
    <property type="match status" value="1"/>
</dbReference>
<evidence type="ECO:0000256" key="5">
    <source>
        <dbReference type="ARBA" id="ARBA00023136"/>
    </source>
</evidence>
<keyword evidence="3 7" id="KW-0812">Transmembrane</keyword>
<feature type="transmembrane region" description="Helical" evidence="7">
    <location>
        <begin position="12"/>
        <end position="33"/>
    </location>
</feature>
<dbReference type="PANTHER" id="PTHR32309:SF13">
    <property type="entry name" value="FERRIC ENTEROBACTIN TRANSPORT PROTEIN FEPE"/>
    <property type="match status" value="1"/>
</dbReference>
<gene>
    <name evidence="9" type="ORF">ENQ77_04025</name>
    <name evidence="10" type="ORF">ENU66_05315</name>
</gene>
<reference evidence="9" key="1">
    <citation type="journal article" date="2020" name="mSystems">
        <title>Genome- and Community-Level Interaction Insights into Carbon Utilization and Element Cycling Functions of Hydrothermarchaeota in Hydrothermal Sediment.</title>
        <authorList>
            <person name="Zhou Z."/>
            <person name="Liu Y."/>
            <person name="Xu W."/>
            <person name="Pan J."/>
            <person name="Luo Z.H."/>
            <person name="Li M."/>
        </authorList>
    </citation>
    <scope>NUCLEOTIDE SEQUENCE [LARGE SCALE GENOMIC DNA]</scope>
    <source>
        <strain evidence="9">SpSt-34</strain>
        <strain evidence="10">SpSt-69</strain>
    </source>
</reference>
<evidence type="ECO:0000313" key="9">
    <source>
        <dbReference type="EMBL" id="HEN27822.1"/>
    </source>
</evidence>
<feature type="domain" description="Polysaccharide chain length determinant N-terminal" evidence="8">
    <location>
        <begin position="5"/>
        <end position="93"/>
    </location>
</feature>
<name>A0A7C2K385_UNCW3</name>
<dbReference type="GO" id="GO:0004713">
    <property type="term" value="F:protein tyrosine kinase activity"/>
    <property type="evidence" value="ECO:0007669"/>
    <property type="project" value="TreeGrafter"/>
</dbReference>
<sequence>MRKFYSVIARYFWIFFTVYLLGFLVAIILFFALPRKYKATAEIMPSLEPELMTTIGSSLANLNPLLGLMVSPADIYARIIQSRAVLYPVIDSLNLKQRFKTKSYVKTYRKLLKAIEIKSYTEGIVEVSYEDKDRQFATQLVNLVVRELDRFNKQTVMTKGKALREFLERRLKEEEVIIAGLRDSLEKFQKKYGTVFPEEEYKQWVSSYFDIYKGYLLSKAECDFLSEIYSPGNPILSLKLNELQVYEKQLKDFANETTPDSQPSKTPRILNFPLRTVPELAKVYLDLLVKITAHEEVYKFLFTKYEEAKILEKKDTPTFTVMRWAEVPDYKSYPRGTILVLFFFFVSTLVNILIFILGEFKEEGLLNKFL</sequence>
<evidence type="ECO:0000259" key="8">
    <source>
        <dbReference type="Pfam" id="PF02706"/>
    </source>
</evidence>
<dbReference type="EMBL" id="DSOL01000120">
    <property type="protein sequence ID" value="HEN27822.1"/>
    <property type="molecule type" value="Genomic_DNA"/>
</dbReference>
<dbReference type="AlphaFoldDB" id="A0A7C2K385"/>
<dbReference type="Pfam" id="PF02706">
    <property type="entry name" value="Wzz"/>
    <property type="match status" value="1"/>
</dbReference>
<evidence type="ECO:0000256" key="2">
    <source>
        <dbReference type="ARBA" id="ARBA00022475"/>
    </source>
</evidence>
<evidence type="ECO:0000313" key="10">
    <source>
        <dbReference type="EMBL" id="HGL17725.1"/>
    </source>
</evidence>
<dbReference type="GO" id="GO:0005886">
    <property type="term" value="C:plasma membrane"/>
    <property type="evidence" value="ECO:0007669"/>
    <property type="project" value="UniProtKB-SubCell"/>
</dbReference>
<comment type="caution">
    <text evidence="9">The sequence shown here is derived from an EMBL/GenBank/DDBJ whole genome shotgun (WGS) entry which is preliminary data.</text>
</comment>
<keyword evidence="2" id="KW-1003">Cell membrane</keyword>
<protein>
    <recommendedName>
        <fullName evidence="8">Polysaccharide chain length determinant N-terminal domain-containing protein</fullName>
    </recommendedName>
</protein>
<evidence type="ECO:0000256" key="4">
    <source>
        <dbReference type="ARBA" id="ARBA00022989"/>
    </source>
</evidence>
<evidence type="ECO:0000256" key="6">
    <source>
        <dbReference type="SAM" id="Coils"/>
    </source>
</evidence>
<keyword evidence="4 7" id="KW-1133">Transmembrane helix</keyword>
<dbReference type="InterPro" id="IPR050445">
    <property type="entry name" value="Bact_polysacc_biosynth/exp"/>
</dbReference>
<feature type="coiled-coil region" evidence="6">
    <location>
        <begin position="164"/>
        <end position="191"/>
    </location>
</feature>
<comment type="subcellular location">
    <subcellularLocation>
        <location evidence="1">Cell membrane</location>
        <topology evidence="1">Multi-pass membrane protein</topology>
    </subcellularLocation>
</comment>
<evidence type="ECO:0000256" key="3">
    <source>
        <dbReference type="ARBA" id="ARBA00022692"/>
    </source>
</evidence>
<dbReference type="InterPro" id="IPR003856">
    <property type="entry name" value="LPS_length_determ_N"/>
</dbReference>
<organism evidence="9">
    <name type="scientific">candidate division WOR-3 bacterium</name>
    <dbReference type="NCBI Taxonomy" id="2052148"/>
    <lineage>
        <taxon>Bacteria</taxon>
        <taxon>Bacteria division WOR-3</taxon>
    </lineage>
</organism>
<keyword evidence="5 7" id="KW-0472">Membrane</keyword>
<evidence type="ECO:0000256" key="7">
    <source>
        <dbReference type="SAM" id="Phobius"/>
    </source>
</evidence>